<sequence>ITILSHTSYLPYGRRESWQLMASKQLNVNAPEFIPGSWKSHTSQLYNGNNNFYYYTDPAVEEAVTSEELEELEAAEDWVRQMAELDEMEREHLIATALSEAEPSQILEVEMRALALETAAAGKRKAELKRKGRH</sequence>
<dbReference type="AlphaFoldDB" id="A0A8J4ARN8"/>
<keyword evidence="2" id="KW-1185">Reference proteome</keyword>
<evidence type="ECO:0000313" key="2">
    <source>
        <dbReference type="Proteomes" id="UP000747399"/>
    </source>
</evidence>
<reference evidence="1" key="1">
    <citation type="journal article" date="2021" name="Proc. Natl. Acad. Sci. U.S.A.">
        <title>Three genomes in the algal genus Volvox reveal the fate of a haploid sex-determining region after a transition to homothallism.</title>
        <authorList>
            <person name="Yamamoto K."/>
            <person name="Hamaji T."/>
            <person name="Kawai-Toyooka H."/>
            <person name="Matsuzaki R."/>
            <person name="Takahashi F."/>
            <person name="Nishimura Y."/>
            <person name="Kawachi M."/>
            <person name="Noguchi H."/>
            <person name="Minakuchi Y."/>
            <person name="Umen J.G."/>
            <person name="Toyoda A."/>
            <person name="Nozaki H."/>
        </authorList>
    </citation>
    <scope>NUCLEOTIDE SEQUENCE</scope>
    <source>
        <strain evidence="1">NIES-3780</strain>
    </source>
</reference>
<dbReference type="Proteomes" id="UP000747399">
    <property type="component" value="Unassembled WGS sequence"/>
</dbReference>
<protein>
    <submittedName>
        <fullName evidence="1">Uncharacterized protein</fullName>
    </submittedName>
</protein>
<name>A0A8J4ARN8_9CHLO</name>
<feature type="non-terminal residue" evidence="1">
    <location>
        <position position="134"/>
    </location>
</feature>
<organism evidence="1 2">
    <name type="scientific">Volvox africanus</name>
    <dbReference type="NCBI Taxonomy" id="51714"/>
    <lineage>
        <taxon>Eukaryota</taxon>
        <taxon>Viridiplantae</taxon>
        <taxon>Chlorophyta</taxon>
        <taxon>core chlorophytes</taxon>
        <taxon>Chlorophyceae</taxon>
        <taxon>CS clade</taxon>
        <taxon>Chlamydomonadales</taxon>
        <taxon>Volvocaceae</taxon>
        <taxon>Volvox</taxon>
    </lineage>
</organism>
<dbReference type="EMBL" id="BNCO01000004">
    <property type="protein sequence ID" value="GIL46544.1"/>
    <property type="molecule type" value="Genomic_DNA"/>
</dbReference>
<gene>
    <name evidence="1" type="ORF">Vafri_3510</name>
</gene>
<comment type="caution">
    <text evidence="1">The sequence shown here is derived from an EMBL/GenBank/DDBJ whole genome shotgun (WGS) entry which is preliminary data.</text>
</comment>
<dbReference type="Pfam" id="PF07145">
    <property type="entry name" value="PAM2"/>
    <property type="match status" value="1"/>
</dbReference>
<proteinExistence type="predicted"/>
<evidence type="ECO:0000313" key="1">
    <source>
        <dbReference type="EMBL" id="GIL46544.1"/>
    </source>
</evidence>
<accession>A0A8J4ARN8</accession>
<dbReference type="InterPro" id="IPR009818">
    <property type="entry name" value="PAM2_motif"/>
</dbReference>